<comment type="subunit">
    <text evidence="1">Component of the lipopolysaccharide transport and assembly complex. Interacts with LptE and LptA.</text>
</comment>
<dbReference type="AlphaFoldDB" id="A0A318GZJ6"/>
<keyword evidence="1" id="KW-0732">Signal</keyword>
<feature type="chain" id="PRO_5016472398" description="LPS-assembly protein LptD" evidence="1">
    <location>
        <begin position="28"/>
        <end position="829"/>
    </location>
</feature>
<name>A0A318GZJ6_9BURK</name>
<comment type="subcellular location">
    <subcellularLocation>
        <location evidence="1">Cell outer membrane</location>
    </subcellularLocation>
</comment>
<dbReference type="HAMAP" id="MF_01411">
    <property type="entry name" value="LPS_assembly_LptD"/>
    <property type="match status" value="1"/>
</dbReference>
<dbReference type="GO" id="GO:0043165">
    <property type="term" value="P:Gram-negative-bacterium-type cell outer membrane assembly"/>
    <property type="evidence" value="ECO:0007669"/>
    <property type="project" value="UniProtKB-UniRule"/>
</dbReference>
<dbReference type="Pfam" id="PF04453">
    <property type="entry name" value="LptD"/>
    <property type="match status" value="1"/>
</dbReference>
<keyword evidence="1" id="KW-0998">Cell outer membrane</keyword>
<keyword evidence="6" id="KW-1185">Reference proteome</keyword>
<dbReference type="PANTHER" id="PTHR30189">
    <property type="entry name" value="LPS-ASSEMBLY PROTEIN"/>
    <property type="match status" value="1"/>
</dbReference>
<feature type="signal peptide" evidence="1">
    <location>
        <begin position="1"/>
        <end position="27"/>
    </location>
</feature>
<evidence type="ECO:0000256" key="2">
    <source>
        <dbReference type="SAM" id="MobiDB-lite"/>
    </source>
</evidence>
<accession>A0A318GZJ6</accession>
<gene>
    <name evidence="1" type="primary">lptD</name>
    <name evidence="5" type="ORF">C7444_10872</name>
</gene>
<comment type="caution">
    <text evidence="1">Lacks conserved residue(s) required for the propagation of feature annotation.</text>
</comment>
<dbReference type="InterPro" id="IPR007543">
    <property type="entry name" value="LptD_C"/>
</dbReference>
<feature type="region of interest" description="Disordered" evidence="2">
    <location>
        <begin position="47"/>
        <end position="74"/>
    </location>
</feature>
<dbReference type="GO" id="GO:1990351">
    <property type="term" value="C:transporter complex"/>
    <property type="evidence" value="ECO:0007669"/>
    <property type="project" value="TreeGrafter"/>
</dbReference>
<evidence type="ECO:0000259" key="4">
    <source>
        <dbReference type="Pfam" id="PF19838"/>
    </source>
</evidence>
<reference evidence="5 6" key="1">
    <citation type="submission" date="2018-05" db="EMBL/GenBank/DDBJ databases">
        <title>Genomic Encyclopedia of Type Strains, Phase IV (KMG-IV): sequencing the most valuable type-strain genomes for metagenomic binning, comparative biology and taxonomic classification.</title>
        <authorList>
            <person name="Goeker M."/>
        </authorList>
    </citation>
    <scope>NUCLEOTIDE SEQUENCE [LARGE SCALE GENOMIC DNA]</scope>
    <source>
        <strain evidence="5 6">DSM 566</strain>
    </source>
</reference>
<evidence type="ECO:0000259" key="3">
    <source>
        <dbReference type="Pfam" id="PF04453"/>
    </source>
</evidence>
<feature type="domain" description="LPS-assembly protein LptD central" evidence="4">
    <location>
        <begin position="217"/>
        <end position="295"/>
    </location>
</feature>
<comment type="caution">
    <text evidence="5">The sequence shown here is derived from an EMBL/GenBank/DDBJ whole genome shotgun (WGS) entry which is preliminary data.</text>
</comment>
<dbReference type="PANTHER" id="PTHR30189:SF1">
    <property type="entry name" value="LPS-ASSEMBLY PROTEIN LPTD"/>
    <property type="match status" value="1"/>
</dbReference>
<dbReference type="InterPro" id="IPR050218">
    <property type="entry name" value="LptD"/>
</dbReference>
<dbReference type="GO" id="GO:0015920">
    <property type="term" value="P:lipopolysaccharide transport"/>
    <property type="evidence" value="ECO:0007669"/>
    <property type="project" value="InterPro"/>
</dbReference>
<evidence type="ECO:0000256" key="1">
    <source>
        <dbReference type="HAMAP-Rule" id="MF_01411"/>
    </source>
</evidence>
<protein>
    <recommendedName>
        <fullName evidence="1">LPS-assembly protein LptD</fullName>
    </recommendedName>
</protein>
<dbReference type="Proteomes" id="UP000247811">
    <property type="component" value="Unassembled WGS sequence"/>
</dbReference>
<organism evidence="5 6">
    <name type="scientific">Sphaerotilus hippei</name>
    <dbReference type="NCBI Taxonomy" id="744406"/>
    <lineage>
        <taxon>Bacteria</taxon>
        <taxon>Pseudomonadati</taxon>
        <taxon>Pseudomonadota</taxon>
        <taxon>Betaproteobacteria</taxon>
        <taxon>Burkholderiales</taxon>
        <taxon>Sphaerotilaceae</taxon>
        <taxon>Sphaerotilus</taxon>
    </lineage>
</organism>
<feature type="domain" description="LptD C-terminal" evidence="3">
    <location>
        <begin position="317"/>
        <end position="676"/>
    </location>
</feature>
<dbReference type="InterPro" id="IPR020889">
    <property type="entry name" value="LipoPS_assembly_LptD"/>
</dbReference>
<dbReference type="InterPro" id="IPR045659">
    <property type="entry name" value="LptD_2"/>
</dbReference>
<sequence precursor="true">MAPTPPLTPLSLVLLMAWPLLATPARAADPAEPSAASTGLRAAAPAGLCRPVTRGKTRPATGSSVQAGRNNTGELELEADQVRGRIGEQLLAEGHVQLRRGVLSLEADQLEYTQASDLARATGSVHLRRGDDVFTGPELALDTTRLEGHFDRPTYRFGRTDAGGQAERIDFLGANRMAVTGATYSSCEPSEGETLPWVLSSRRVRLDFDANEGIAEDAVLRFYGVPILAAPVLSFPVTDERKSGWLPPTIGTTSSSGLEVSVPYYWNIAPQYDATITPTMSYKRGPGVDAEVRYLQPGWSGELGFYALPDDRVADRERWAWRAQHRGQIGPDIDYQIGGLRVSDDNYYTDDLRGADFLTPRLLPTRAQAQRRSSLRLGGAEVEQTIYAQVHTWQLLQDRSDSTLVTTPYRRQPQVGARWRTVDGPLDWSLQTEASRFTNADTSLISGDRVHLQGSVAWPLGDGGWSLTPRLAFNAASYQTDTAMSDGLRSRSRFIPTFTLDSRWTFERPTEAFGRALTQTLEPRLRYVKTPYRDQSTLPNFDSAGLDFNTDSVFADNSFSGTDRISDAHQITAGASTRFLASDTGGELARFTVAQRFLLSDQQITPEGTPQTRRFSDLLLQASTSALRNLNLDGIVQYDTDQQRVKRTIGSVRYTPGPYQALSASYRLQRGSSEQLSLGWQWPLAGWGTGRRTPAAEAVQQTSTLALDRTPRGGNDCKGALYGVGWVDYSLRDQRLTSTVLGLEYDAGCWIGRLVAQRQSVANSSSNTKLMLQIEFVGLSRLSLGSNPLSSFKDNIPGYQMLRDPQGRNDVSDDITPYNRSFKGVNLFP</sequence>
<dbReference type="Pfam" id="PF19838">
    <property type="entry name" value="LptD_2"/>
    <property type="match status" value="1"/>
</dbReference>
<dbReference type="GO" id="GO:0009279">
    <property type="term" value="C:cell outer membrane"/>
    <property type="evidence" value="ECO:0007669"/>
    <property type="project" value="UniProtKB-SubCell"/>
</dbReference>
<proteinExistence type="inferred from homology"/>
<comment type="similarity">
    <text evidence="1">Belongs to the LptD family.</text>
</comment>
<comment type="function">
    <text evidence="1">Together with LptE, is involved in the assembly of lipopolysaccharide (LPS) at the surface of the outer membrane.</text>
</comment>
<dbReference type="EMBL" id="QJJS01000008">
    <property type="protein sequence ID" value="PXW95813.1"/>
    <property type="molecule type" value="Genomic_DNA"/>
</dbReference>
<feature type="compositionally biased region" description="Polar residues" evidence="2">
    <location>
        <begin position="60"/>
        <end position="73"/>
    </location>
</feature>
<evidence type="ECO:0000313" key="5">
    <source>
        <dbReference type="EMBL" id="PXW95813.1"/>
    </source>
</evidence>
<evidence type="ECO:0000313" key="6">
    <source>
        <dbReference type="Proteomes" id="UP000247811"/>
    </source>
</evidence>
<keyword evidence="1" id="KW-0472">Membrane</keyword>